<sequence>MEESQEVDGAKVIFEEETVDDFREEIKLHELSPMKLDDILIRVQDPLEEINFGTSEDL</sequence>
<dbReference type="AlphaFoldDB" id="A0A067KRR6"/>
<dbReference type="OrthoDB" id="1743187at2759"/>
<evidence type="ECO:0000313" key="1">
    <source>
        <dbReference type="EMBL" id="KDP37678.1"/>
    </source>
</evidence>
<proteinExistence type="predicted"/>
<gene>
    <name evidence="1" type="ORF">JCGZ_06335</name>
</gene>
<reference evidence="1 2" key="1">
    <citation type="journal article" date="2014" name="PLoS ONE">
        <title>Global Analysis of Gene Expression Profiles in Physic Nut (Jatropha curcas L.) Seedlings Exposed to Salt Stress.</title>
        <authorList>
            <person name="Zhang L."/>
            <person name="Zhang C."/>
            <person name="Wu P."/>
            <person name="Chen Y."/>
            <person name="Li M."/>
            <person name="Jiang H."/>
            <person name="Wu G."/>
        </authorList>
    </citation>
    <scope>NUCLEOTIDE SEQUENCE [LARGE SCALE GENOMIC DNA]</scope>
    <source>
        <strain evidence="2">cv. GZQX0401</strain>
        <tissue evidence="1">Young leaves</tissue>
    </source>
</reference>
<evidence type="ECO:0000313" key="2">
    <source>
        <dbReference type="Proteomes" id="UP000027138"/>
    </source>
</evidence>
<dbReference type="Proteomes" id="UP000027138">
    <property type="component" value="Unassembled WGS sequence"/>
</dbReference>
<name>A0A067KRR6_JATCU</name>
<protein>
    <submittedName>
        <fullName evidence="1">Uncharacterized protein</fullName>
    </submittedName>
</protein>
<keyword evidence="2" id="KW-1185">Reference proteome</keyword>
<dbReference type="EMBL" id="KK914387">
    <property type="protein sequence ID" value="KDP37678.1"/>
    <property type="molecule type" value="Genomic_DNA"/>
</dbReference>
<organism evidence="1 2">
    <name type="scientific">Jatropha curcas</name>
    <name type="common">Barbados nut</name>
    <dbReference type="NCBI Taxonomy" id="180498"/>
    <lineage>
        <taxon>Eukaryota</taxon>
        <taxon>Viridiplantae</taxon>
        <taxon>Streptophyta</taxon>
        <taxon>Embryophyta</taxon>
        <taxon>Tracheophyta</taxon>
        <taxon>Spermatophyta</taxon>
        <taxon>Magnoliopsida</taxon>
        <taxon>eudicotyledons</taxon>
        <taxon>Gunneridae</taxon>
        <taxon>Pentapetalae</taxon>
        <taxon>rosids</taxon>
        <taxon>fabids</taxon>
        <taxon>Malpighiales</taxon>
        <taxon>Euphorbiaceae</taxon>
        <taxon>Crotonoideae</taxon>
        <taxon>Jatropheae</taxon>
        <taxon>Jatropha</taxon>
    </lineage>
</organism>
<accession>A0A067KRR6</accession>